<feature type="domain" description="CRM" evidence="12">
    <location>
        <begin position="199"/>
        <end position="295"/>
    </location>
</feature>
<keyword evidence="3" id="KW-0934">Plastid</keyword>
<dbReference type="AlphaFoldDB" id="A0A6P8DXR1"/>
<keyword evidence="5" id="KW-0677">Repeat</keyword>
<evidence type="ECO:0000256" key="5">
    <source>
        <dbReference type="ARBA" id="ARBA00022737"/>
    </source>
</evidence>
<dbReference type="GO" id="GO:0003729">
    <property type="term" value="F:mRNA binding"/>
    <property type="evidence" value="ECO:0007669"/>
    <property type="project" value="InterPro"/>
</dbReference>
<name>A0A6P8DXR1_PUNGR</name>
<feature type="compositionally biased region" description="Polar residues" evidence="11">
    <location>
        <begin position="303"/>
        <end position="315"/>
    </location>
</feature>
<accession>A0A6P8DXR1</accession>
<comment type="subcellular location">
    <subcellularLocation>
        <location evidence="1">Plastid</location>
        <location evidence="1">Chloroplast</location>
    </subcellularLocation>
</comment>
<dbReference type="FunFam" id="3.30.110.60:FF:000002">
    <property type="entry name" value="CRS2-associated factor 1, chloroplastic"/>
    <property type="match status" value="1"/>
</dbReference>
<feature type="region of interest" description="Disordered" evidence="11">
    <location>
        <begin position="295"/>
        <end position="315"/>
    </location>
</feature>
<dbReference type="GO" id="GO:1990904">
    <property type="term" value="C:ribonucleoprotein complex"/>
    <property type="evidence" value="ECO:0007669"/>
    <property type="project" value="UniProtKB-KW"/>
</dbReference>
<dbReference type="GO" id="GO:0006397">
    <property type="term" value="P:mRNA processing"/>
    <property type="evidence" value="ECO:0007669"/>
    <property type="project" value="UniProtKB-KW"/>
</dbReference>
<evidence type="ECO:0000313" key="14">
    <source>
        <dbReference type="RefSeq" id="XP_031397966.1"/>
    </source>
</evidence>
<dbReference type="Pfam" id="PF01985">
    <property type="entry name" value="CRS1_YhbY"/>
    <property type="match status" value="3"/>
</dbReference>
<keyword evidence="8" id="KW-0508">mRNA splicing</keyword>
<evidence type="ECO:0000259" key="12">
    <source>
        <dbReference type="PROSITE" id="PS51295"/>
    </source>
</evidence>
<dbReference type="InterPro" id="IPR035920">
    <property type="entry name" value="YhbY-like_sf"/>
</dbReference>
<dbReference type="Proteomes" id="UP000515151">
    <property type="component" value="Chromosome 5"/>
</dbReference>
<evidence type="ECO:0000256" key="2">
    <source>
        <dbReference type="ARBA" id="ARBA00022528"/>
    </source>
</evidence>
<evidence type="ECO:0000256" key="10">
    <source>
        <dbReference type="PROSITE-ProRule" id="PRU00626"/>
    </source>
</evidence>
<dbReference type="PANTHER" id="PTHR31846:SF10">
    <property type="entry name" value="CHLOROPLASTIC GROUP IIA INTRON SPLICING FACILITATOR CRS1, CHLOROPLASTIC"/>
    <property type="match status" value="1"/>
</dbReference>
<sequence>MMATLFLSPSPAPKPSNTLSRNAPSPAPPLSVSSSSSSKPPTRVPAQRFPSKIQEIPPSPELNSRSNAFVKMPTAPWMKGPLLLPSHEVLDPKKTQVGKSSGSGKVEKADRALTDKVGGVRGSKTVQKIVRSIERLQRTRQSAGCHSDSEDIDLGLRIPYKEVEGDGKSDSGGKLPWVQDERILFRRVKKEKVVTAAELTLEKELLARLRGEAKKMRKWVKVMKIGVSEEVVDEINRIWRRNELVMVKFDIPLSRNMDRAQEIVEEKTGGLVVWRRKDTLFIYRGVDYHSKRSSERDGGLYNGQISDTQQMSSGSADIRPVEYNGRAMDKEFKGVTGQWEDFIFMSAGKSPASVDKSLYERETDRLLDSLGPRFEDWWMRKPLPVDADVLPEVVPGFRPPLRMCPPNERSQLTDDELTYLRKIAHPLPTHFVLGRNRRLQGLAAAIIYLWEKSLIAKIAVKWGVPNTDNEEMANELKHLTGGVLLLRNKFYIILFRGKDFLPSGVATSVAERELKLKRCQLQEEDARCKASESIPLADDPLPTSSTTGTLSDFNKIHTEHRDLGVGNKGANLQVEAEIERLRKELRKQGRRLFILKSKSNISEKRLLKLNSGWKPAEWDPDQGMMTEEERECLRKIGLKMDDYLALGRRGVFDGAIEALHQHWKHREVVKVITMQRMYAQIIETANLLEAESGGILVSVDEQKEGHAIIIYRGKNYRRPLKLPAKHLLTKRRALLRSLEMQRLGSLKFFARRKERAISDLKLKLAQLESQLLKDHEIQKP</sequence>
<keyword evidence="7" id="KW-0809">Transit peptide</keyword>
<dbReference type="InterPro" id="IPR001890">
    <property type="entry name" value="RNA-binding_CRM"/>
</dbReference>
<feature type="region of interest" description="Disordered" evidence="11">
    <location>
        <begin position="1"/>
        <end position="66"/>
    </location>
</feature>
<feature type="domain" description="CRM" evidence="12">
    <location>
        <begin position="410"/>
        <end position="507"/>
    </location>
</feature>
<evidence type="ECO:0000256" key="11">
    <source>
        <dbReference type="SAM" id="MobiDB-lite"/>
    </source>
</evidence>
<reference evidence="14" key="2">
    <citation type="submission" date="2025-08" db="UniProtKB">
        <authorList>
            <consortium name="RefSeq"/>
        </authorList>
    </citation>
    <scope>IDENTIFICATION</scope>
    <source>
        <tissue evidence="14">Leaf</tissue>
    </source>
</reference>
<evidence type="ECO:0000256" key="6">
    <source>
        <dbReference type="ARBA" id="ARBA00022884"/>
    </source>
</evidence>
<dbReference type="RefSeq" id="XP_031397966.1">
    <property type="nucleotide sequence ID" value="XM_031542106.1"/>
</dbReference>
<dbReference type="PROSITE" id="PS51295">
    <property type="entry name" value="CRM"/>
    <property type="match status" value="3"/>
</dbReference>
<feature type="compositionally biased region" description="Low complexity" evidence="11">
    <location>
        <begin position="30"/>
        <end position="41"/>
    </location>
</feature>
<evidence type="ECO:0000256" key="1">
    <source>
        <dbReference type="ARBA" id="ARBA00004229"/>
    </source>
</evidence>
<feature type="domain" description="CRM" evidence="12">
    <location>
        <begin position="623"/>
        <end position="723"/>
    </location>
</feature>
<proteinExistence type="predicted"/>
<dbReference type="OrthoDB" id="551352at2759"/>
<protein>
    <submittedName>
        <fullName evidence="14">Chloroplastic group IIA intron splicing facilitator CRS1, chloroplastic</fullName>
    </submittedName>
</protein>
<reference evidence="13" key="1">
    <citation type="journal article" date="2020" name="Plant Biotechnol. J.">
        <title>The pomegranate (Punica granatum L.) draft genome dissects genetic divergence between soft- and hard-seeded cultivars.</title>
        <authorList>
            <person name="Luo X."/>
            <person name="Li H."/>
            <person name="Wu Z."/>
            <person name="Yao W."/>
            <person name="Zhao P."/>
            <person name="Cao D."/>
            <person name="Yu H."/>
            <person name="Li K."/>
            <person name="Poudel K."/>
            <person name="Zhao D."/>
            <person name="Zhang F."/>
            <person name="Xia X."/>
            <person name="Chen L."/>
            <person name="Wang Q."/>
            <person name="Jing D."/>
            <person name="Cao S."/>
        </authorList>
    </citation>
    <scope>NUCLEOTIDE SEQUENCE [LARGE SCALE GENOMIC DNA]</scope>
    <source>
        <strain evidence="13">cv. Tunisia</strain>
    </source>
</reference>
<keyword evidence="13" id="KW-1185">Reference proteome</keyword>
<keyword evidence="9" id="KW-0687">Ribonucleoprotein</keyword>
<keyword evidence="6 10" id="KW-0694">RNA-binding</keyword>
<dbReference type="InterPro" id="IPR045278">
    <property type="entry name" value="CRS1/CFM2/CFM3"/>
</dbReference>
<dbReference type="Gene3D" id="3.30.110.60">
    <property type="entry name" value="YhbY-like"/>
    <property type="match status" value="3"/>
</dbReference>
<organism evidence="13 14">
    <name type="scientific">Punica granatum</name>
    <name type="common">Pomegranate</name>
    <dbReference type="NCBI Taxonomy" id="22663"/>
    <lineage>
        <taxon>Eukaryota</taxon>
        <taxon>Viridiplantae</taxon>
        <taxon>Streptophyta</taxon>
        <taxon>Embryophyta</taxon>
        <taxon>Tracheophyta</taxon>
        <taxon>Spermatophyta</taxon>
        <taxon>Magnoliopsida</taxon>
        <taxon>eudicotyledons</taxon>
        <taxon>Gunneridae</taxon>
        <taxon>Pentapetalae</taxon>
        <taxon>rosids</taxon>
        <taxon>malvids</taxon>
        <taxon>Myrtales</taxon>
        <taxon>Lythraceae</taxon>
        <taxon>Punica</taxon>
    </lineage>
</organism>
<gene>
    <name evidence="14" type="primary">LOC116208582</name>
</gene>
<dbReference type="GeneID" id="116208582"/>
<evidence type="ECO:0000313" key="13">
    <source>
        <dbReference type="Proteomes" id="UP000515151"/>
    </source>
</evidence>
<evidence type="ECO:0000256" key="8">
    <source>
        <dbReference type="ARBA" id="ARBA00023187"/>
    </source>
</evidence>
<dbReference type="SUPFAM" id="SSF75471">
    <property type="entry name" value="YhbY-like"/>
    <property type="match status" value="3"/>
</dbReference>
<keyword evidence="4" id="KW-0507">mRNA processing</keyword>
<dbReference type="PANTHER" id="PTHR31846">
    <property type="entry name" value="CRS1 / YHBY (CRM) DOMAIN-CONTAINING PROTEIN"/>
    <property type="match status" value="1"/>
</dbReference>
<keyword evidence="2" id="KW-0150">Chloroplast</keyword>
<dbReference type="SMART" id="SM01103">
    <property type="entry name" value="CRS1_YhbY"/>
    <property type="match status" value="3"/>
</dbReference>
<evidence type="ECO:0000256" key="7">
    <source>
        <dbReference type="ARBA" id="ARBA00022946"/>
    </source>
</evidence>
<evidence type="ECO:0000256" key="4">
    <source>
        <dbReference type="ARBA" id="ARBA00022664"/>
    </source>
</evidence>
<dbReference type="GO" id="GO:0009507">
    <property type="term" value="C:chloroplast"/>
    <property type="evidence" value="ECO:0007669"/>
    <property type="project" value="UniProtKB-SubCell"/>
</dbReference>
<dbReference type="GO" id="GO:0000373">
    <property type="term" value="P:Group II intron splicing"/>
    <property type="evidence" value="ECO:0007669"/>
    <property type="project" value="UniProtKB-ARBA"/>
</dbReference>
<evidence type="ECO:0000256" key="3">
    <source>
        <dbReference type="ARBA" id="ARBA00022640"/>
    </source>
</evidence>
<evidence type="ECO:0000256" key="9">
    <source>
        <dbReference type="ARBA" id="ARBA00023274"/>
    </source>
</evidence>